<sequence>MREEFTAVDAMTEVNLFEPDRIDEELENGRIEIALLLTATTAEAILRDELIQHLEIPRRAFDEICGDKTLGWYVSKCNEKKIIDQQYRDSFDSLVKKRGKLVHDLGYLDQLDKNDDEVEKVRSTIVDCYNWFDSRRQDS</sequence>
<keyword evidence="2" id="KW-1185">Reference proteome</keyword>
<gene>
    <name evidence="1" type="ORF">SAMN05216226_1219</name>
</gene>
<dbReference type="EMBL" id="FNFC01000021">
    <property type="protein sequence ID" value="SDK12981.1"/>
    <property type="molecule type" value="Genomic_DNA"/>
</dbReference>
<proteinExistence type="predicted"/>
<name>A0A1G8ZD38_9EURY</name>
<organism evidence="1 2">
    <name type="scientific">Halovenus aranensis</name>
    <dbReference type="NCBI Taxonomy" id="890420"/>
    <lineage>
        <taxon>Archaea</taxon>
        <taxon>Methanobacteriati</taxon>
        <taxon>Methanobacteriota</taxon>
        <taxon>Stenosarchaea group</taxon>
        <taxon>Halobacteria</taxon>
        <taxon>Halobacteriales</taxon>
        <taxon>Haloarculaceae</taxon>
        <taxon>Halovenus</taxon>
    </lineage>
</organism>
<dbReference type="OrthoDB" id="382252at2157"/>
<dbReference type="AlphaFoldDB" id="A0A1G8ZD38"/>
<protein>
    <submittedName>
        <fullName evidence="1">Uncharacterized protein</fullName>
    </submittedName>
</protein>
<dbReference type="RefSeq" id="WP_092704675.1">
    <property type="nucleotide sequence ID" value="NZ_FNFC01000021.1"/>
</dbReference>
<dbReference type="Proteomes" id="UP000198856">
    <property type="component" value="Unassembled WGS sequence"/>
</dbReference>
<evidence type="ECO:0000313" key="1">
    <source>
        <dbReference type="EMBL" id="SDK12981.1"/>
    </source>
</evidence>
<evidence type="ECO:0000313" key="2">
    <source>
        <dbReference type="Proteomes" id="UP000198856"/>
    </source>
</evidence>
<accession>A0A1G8ZD38</accession>
<reference evidence="1 2" key="1">
    <citation type="submission" date="2016-10" db="EMBL/GenBank/DDBJ databases">
        <authorList>
            <person name="de Groot N.N."/>
        </authorList>
    </citation>
    <scope>NUCLEOTIDE SEQUENCE [LARGE SCALE GENOMIC DNA]</scope>
    <source>
        <strain evidence="1 2">IBRC-M10015</strain>
    </source>
</reference>